<dbReference type="FunFam" id="3.40.50.10140:FF:000020">
    <property type="entry name" value="Blast:Protein toll"/>
    <property type="match status" value="1"/>
</dbReference>
<dbReference type="Gene3D" id="3.80.10.10">
    <property type="entry name" value="Ribonuclease Inhibitor"/>
    <property type="match status" value="6"/>
</dbReference>
<feature type="chain" id="PRO_5043485036" description="TIR domain-containing protein" evidence="12">
    <location>
        <begin position="21"/>
        <end position="1618"/>
    </location>
</feature>
<dbReference type="PROSITE" id="PS51450">
    <property type="entry name" value="LRR"/>
    <property type="match status" value="8"/>
</dbReference>
<dbReference type="InterPro" id="IPR001611">
    <property type="entry name" value="Leu-rich_rpt"/>
</dbReference>
<dbReference type="InterPro" id="IPR032675">
    <property type="entry name" value="LRR_dom_sf"/>
</dbReference>
<dbReference type="Pfam" id="PF13306">
    <property type="entry name" value="LRR_5"/>
    <property type="match status" value="1"/>
</dbReference>
<dbReference type="SMART" id="SM00369">
    <property type="entry name" value="LRR_TYP"/>
    <property type="match status" value="20"/>
</dbReference>
<feature type="transmembrane region" description="Helical" evidence="11">
    <location>
        <begin position="559"/>
        <end position="584"/>
    </location>
</feature>
<dbReference type="GO" id="GO:0007165">
    <property type="term" value="P:signal transduction"/>
    <property type="evidence" value="ECO:0007669"/>
    <property type="project" value="InterPro"/>
</dbReference>
<name>A0AAV7J6M9_COTGL</name>
<comment type="caution">
    <text evidence="14">The sequence shown here is derived from an EMBL/GenBank/DDBJ whole genome shotgun (WGS) entry which is preliminary data.</text>
</comment>
<evidence type="ECO:0000313" key="14">
    <source>
        <dbReference type="EMBL" id="KAH0568516.1"/>
    </source>
</evidence>
<dbReference type="SMART" id="SM00365">
    <property type="entry name" value="LRR_SD22"/>
    <property type="match status" value="9"/>
</dbReference>
<evidence type="ECO:0000313" key="15">
    <source>
        <dbReference type="Proteomes" id="UP000826195"/>
    </source>
</evidence>
<evidence type="ECO:0000256" key="12">
    <source>
        <dbReference type="SAM" id="SignalP"/>
    </source>
</evidence>
<keyword evidence="10" id="KW-0325">Glycoprotein</keyword>
<keyword evidence="5 12" id="KW-0732">Signal</keyword>
<keyword evidence="6" id="KW-0677">Repeat</keyword>
<evidence type="ECO:0000256" key="5">
    <source>
        <dbReference type="ARBA" id="ARBA00022729"/>
    </source>
</evidence>
<dbReference type="FunFam" id="3.80.10.10:FF:000727">
    <property type="entry name" value="Toll-like protein"/>
    <property type="match status" value="1"/>
</dbReference>
<keyword evidence="4 11" id="KW-0812">Transmembrane</keyword>
<organism evidence="14 15">
    <name type="scientific">Cotesia glomerata</name>
    <name type="common">Lepidopteran parasitic wasp</name>
    <name type="synonym">Apanteles glomeratus</name>
    <dbReference type="NCBI Taxonomy" id="32391"/>
    <lineage>
        <taxon>Eukaryota</taxon>
        <taxon>Metazoa</taxon>
        <taxon>Ecdysozoa</taxon>
        <taxon>Arthropoda</taxon>
        <taxon>Hexapoda</taxon>
        <taxon>Insecta</taxon>
        <taxon>Pterygota</taxon>
        <taxon>Neoptera</taxon>
        <taxon>Endopterygota</taxon>
        <taxon>Hymenoptera</taxon>
        <taxon>Apocrita</taxon>
        <taxon>Ichneumonoidea</taxon>
        <taxon>Braconidae</taxon>
        <taxon>Microgastrinae</taxon>
        <taxon>Cotesia</taxon>
    </lineage>
</organism>
<keyword evidence="7 11" id="KW-1133">Transmembrane helix</keyword>
<dbReference type="FunFam" id="3.80.10.10:FF:001164">
    <property type="entry name" value="GH01279p"/>
    <property type="match status" value="1"/>
</dbReference>
<dbReference type="PANTHER" id="PTHR24365:SF541">
    <property type="entry name" value="PROTEIN TOLL-RELATED"/>
    <property type="match status" value="1"/>
</dbReference>
<dbReference type="SMART" id="SM00013">
    <property type="entry name" value="LRRNT"/>
    <property type="match status" value="2"/>
</dbReference>
<dbReference type="InterPro" id="IPR000372">
    <property type="entry name" value="LRRNT"/>
</dbReference>
<feature type="transmembrane region" description="Helical" evidence="11">
    <location>
        <begin position="1395"/>
        <end position="1420"/>
    </location>
</feature>
<dbReference type="Gene3D" id="3.40.50.10140">
    <property type="entry name" value="Toll/interleukin-1 receptor homology (TIR) domain"/>
    <property type="match status" value="1"/>
</dbReference>
<dbReference type="GO" id="GO:0038023">
    <property type="term" value="F:signaling receptor activity"/>
    <property type="evidence" value="ECO:0007669"/>
    <property type="project" value="TreeGrafter"/>
</dbReference>
<proteinExistence type="inferred from homology"/>
<evidence type="ECO:0000259" key="13">
    <source>
        <dbReference type="PROSITE" id="PS50104"/>
    </source>
</evidence>
<keyword evidence="9" id="KW-0675">Receptor</keyword>
<evidence type="ECO:0000256" key="10">
    <source>
        <dbReference type="ARBA" id="ARBA00023180"/>
    </source>
</evidence>
<feature type="transmembrane region" description="Helical" evidence="11">
    <location>
        <begin position="605"/>
        <end position="625"/>
    </location>
</feature>
<dbReference type="SMART" id="SM00082">
    <property type="entry name" value="LRRCT"/>
    <property type="match status" value="4"/>
</dbReference>
<dbReference type="InterPro" id="IPR035897">
    <property type="entry name" value="Toll_tir_struct_dom_sf"/>
</dbReference>
<dbReference type="Proteomes" id="UP000826195">
    <property type="component" value="Unassembled WGS sequence"/>
</dbReference>
<evidence type="ECO:0000256" key="3">
    <source>
        <dbReference type="ARBA" id="ARBA00022614"/>
    </source>
</evidence>
<evidence type="ECO:0000256" key="11">
    <source>
        <dbReference type="SAM" id="Phobius"/>
    </source>
</evidence>
<dbReference type="Pfam" id="PF13855">
    <property type="entry name" value="LRR_8"/>
    <property type="match status" value="4"/>
</dbReference>
<evidence type="ECO:0000256" key="7">
    <source>
        <dbReference type="ARBA" id="ARBA00022989"/>
    </source>
</evidence>
<evidence type="ECO:0000256" key="2">
    <source>
        <dbReference type="ARBA" id="ARBA00009634"/>
    </source>
</evidence>
<dbReference type="SMART" id="SM00255">
    <property type="entry name" value="TIR"/>
    <property type="match status" value="1"/>
</dbReference>
<dbReference type="SUPFAM" id="SSF52058">
    <property type="entry name" value="L domain-like"/>
    <property type="match status" value="5"/>
</dbReference>
<comment type="subcellular location">
    <subcellularLocation>
        <location evidence="1">Membrane</location>
        <topology evidence="1">Single-pass type I membrane protein</topology>
    </subcellularLocation>
</comment>
<dbReference type="EMBL" id="JAHXZJ010000001">
    <property type="protein sequence ID" value="KAH0568516.1"/>
    <property type="molecule type" value="Genomic_DNA"/>
</dbReference>
<dbReference type="Pfam" id="PF01582">
    <property type="entry name" value="TIR"/>
    <property type="match status" value="1"/>
</dbReference>
<dbReference type="PROSITE" id="PS51257">
    <property type="entry name" value="PROKAR_LIPOPROTEIN"/>
    <property type="match status" value="1"/>
</dbReference>
<dbReference type="InterPro" id="IPR000483">
    <property type="entry name" value="Cys-rich_flank_reg_C"/>
</dbReference>
<evidence type="ECO:0000256" key="6">
    <source>
        <dbReference type="ARBA" id="ARBA00022737"/>
    </source>
</evidence>
<dbReference type="InterPro" id="IPR003591">
    <property type="entry name" value="Leu-rich_rpt_typical-subtyp"/>
</dbReference>
<dbReference type="PROSITE" id="PS50104">
    <property type="entry name" value="TIR"/>
    <property type="match status" value="1"/>
</dbReference>
<feature type="signal peptide" evidence="12">
    <location>
        <begin position="1"/>
        <end position="20"/>
    </location>
</feature>
<evidence type="ECO:0000256" key="9">
    <source>
        <dbReference type="ARBA" id="ARBA00023170"/>
    </source>
</evidence>
<comment type="similarity">
    <text evidence="2">Belongs to the Toll-like receptor family.</text>
</comment>
<dbReference type="PANTHER" id="PTHR24365">
    <property type="entry name" value="TOLL-LIKE RECEPTOR"/>
    <property type="match status" value="1"/>
</dbReference>
<dbReference type="InterPro" id="IPR026906">
    <property type="entry name" value="LRR_5"/>
</dbReference>
<dbReference type="PRINTS" id="PR01537">
    <property type="entry name" value="INTRLKN1R1F"/>
</dbReference>
<evidence type="ECO:0000256" key="4">
    <source>
        <dbReference type="ARBA" id="ARBA00022692"/>
    </source>
</evidence>
<keyword evidence="3" id="KW-0433">Leucine-rich repeat</keyword>
<evidence type="ECO:0000256" key="8">
    <source>
        <dbReference type="ARBA" id="ARBA00023136"/>
    </source>
</evidence>
<dbReference type="InterPro" id="IPR000157">
    <property type="entry name" value="TIR_dom"/>
</dbReference>
<dbReference type="SUPFAM" id="SSF52200">
    <property type="entry name" value="Toll/Interleukin receptor TIR domain"/>
    <property type="match status" value="1"/>
</dbReference>
<feature type="domain" description="TIR" evidence="13">
    <location>
        <begin position="1449"/>
        <end position="1585"/>
    </location>
</feature>
<sequence length="1618" mass="186525">MAASLKLLMTLLFISSPAWTASCPGSENCQTCEVAANDLYYLHYGIIENLDLSSIFHGPKTAIINCKNPSNKSDLSNLNYYADNKHTIKFVTITNINVVTVPSNLFSKAFNLEYLDLSQNQITFISGELFNDCNNLNSLNLSSNHLSTESFNSDQAFPGLEKLEYFDLSNNLISSLDKNLLYGLSSLRYLDMSRNNMKTIHPQAFLSLSSLKTIDFSYNALTLKENNMFNFEYGPVSPFHHSQQTLEEINLAYNNIDEIFGDWIFATRLKILNLSHNHFSVIEDTEMQFLSNQINVDLSFNGIRKINYGQVEFLDRYSVDDIVVNIENNPIRCGCDMSKMALFLELKYPKVDKRFISSSIDKFKCGEKNQIANSVCKLDHPLETMIGACPSRCNCIINPEKKSILVNCSYRGLDEAPATIPWFAGANVEVNLTGNHLTKIPSRNQKGYEHVTVLALSHNKISKIPIDMPLENLEKLYLDNNELVRIDYEVLNVLRTSTKIKNLSLHGNKLKCNCHARNLTVLIQMMEQKIPELRNVTCYGYDLPIYTINLNRLCSSTRYWILVVCIIIGILGFIGGIILTLYLIKRNRHNNIRKTVYDNKHGLKSIFVVIKKMIWLQWCLAFSLISSNWANECPKGKLCNSCELLEPGEYRISCKNKYPTFMIDYKPETFLNVYCLGGDFADFDLGSVQQVKSVQSLNFENCIFSDQVNLGKIVKNIFNDTVEQLSFTICTNLETVLTQESLKDFKKLRILDLQGNSLSSLTSEPFKELSNLTELNFAINDLTELPSKFLNIPSLEAIELGFNKLKIIKRSNFENLGHLVFLNLWKNDITEIEANAFDYTLGLKSIDLHGNKLRSIPQGIFSRLSKLKTINLSLNNFTNDSFPEDLFRYNNRLETLTMTSNHRNITTLPSGFLSNLTSLKKINMENNGFHQMPEDFLWGTTSLTTIKLQDNYISTIPRYFFRDLKNLKFLDMSGNTIDHLPNDVFESLRQLTNLNLAKNRIKYLSSNHLTGLSSLETLNMERNNMVQIDGHAFKDLAKLKVAYFSYNQLNLTNKDLRDAYGYRSPFYKCVSTIEEIYVDHNNIVDMFQDWTEMTHLKILNVSHNKIFYLHARDLTLSSKKAEVDLTYNMIESINMYKNVYEKLIENYSHDAVIDIGNNPLKCDCQIYDLLQYFEGELSYQRQRFNLKVDDLKCDSPQKMKGLAVKNLNSKNFTCVYRDSEVNDNKSCPNQCECTTRQSDKAFLVNCSYRGLREAPQSFNNPGHYVEMDLSGNFLKTMPSLNQKGYENITILRLNNNNISSIDANNLSDTLEELYLDNNNMTELDGKVWKKLANSTKIKHLTLHENEWKCDCETRDLIDFVQHKRVKIPELEKVYCHKAKRPIFSTPIDEFCPSDLYWLIGICVSIALFGILIGGISALYYRYQHEIKVWLYAHQWCLWFVTESELDKDKTYDAFISFSHKDEEFIVNELVPKLEQGPKPFKICVHYRDWMVGEWIPQQIARSVDESRRTIVVLSPNFLESIWGKMEFRAAHNQALSDGRARVIVILYGDIQPSDITDPELKAYLTMNTYVQWGDPWFWNKLRYALPHCKMKKVKKNNIFENHQPTIKKVDKKYNESIS</sequence>
<dbReference type="GO" id="GO:0005886">
    <property type="term" value="C:plasma membrane"/>
    <property type="evidence" value="ECO:0007669"/>
    <property type="project" value="TreeGrafter"/>
</dbReference>
<protein>
    <recommendedName>
        <fullName evidence="13">TIR domain-containing protein</fullName>
    </recommendedName>
</protein>
<keyword evidence="8 11" id="KW-0472">Membrane</keyword>
<accession>A0AAV7J6M9</accession>
<gene>
    <name evidence="14" type="ORF">KQX54_021122</name>
</gene>
<reference evidence="14 15" key="1">
    <citation type="journal article" date="2021" name="J. Hered.">
        <title>A chromosome-level genome assembly of the parasitoid wasp, Cotesia glomerata (Hymenoptera: Braconidae).</title>
        <authorList>
            <person name="Pinto B.J."/>
            <person name="Weis J.J."/>
            <person name="Gamble T."/>
            <person name="Ode P.J."/>
            <person name="Paul R."/>
            <person name="Zaspel J.M."/>
        </authorList>
    </citation>
    <scope>NUCLEOTIDE SEQUENCE [LARGE SCALE GENOMIC DNA]</scope>
    <source>
        <strain evidence="14">CgM1</strain>
    </source>
</reference>
<evidence type="ECO:0000256" key="1">
    <source>
        <dbReference type="ARBA" id="ARBA00004479"/>
    </source>
</evidence>
<keyword evidence="15" id="KW-1185">Reference proteome</keyword>